<name>A0ACB7ZW98_9AGAM</name>
<accession>A0ACB7ZW98</accession>
<keyword evidence="2" id="KW-1185">Reference proteome</keyword>
<reference evidence="1" key="1">
    <citation type="journal article" date="2021" name="New Phytol.">
        <title>Evolutionary innovations through gain and loss of genes in the ectomycorrhizal Boletales.</title>
        <authorList>
            <person name="Wu G."/>
            <person name="Miyauchi S."/>
            <person name="Morin E."/>
            <person name="Kuo A."/>
            <person name="Drula E."/>
            <person name="Varga T."/>
            <person name="Kohler A."/>
            <person name="Feng B."/>
            <person name="Cao Y."/>
            <person name="Lipzen A."/>
            <person name="Daum C."/>
            <person name="Hundley H."/>
            <person name="Pangilinan J."/>
            <person name="Johnson J."/>
            <person name="Barry K."/>
            <person name="LaButti K."/>
            <person name="Ng V."/>
            <person name="Ahrendt S."/>
            <person name="Min B."/>
            <person name="Choi I.G."/>
            <person name="Park H."/>
            <person name="Plett J.M."/>
            <person name="Magnuson J."/>
            <person name="Spatafora J.W."/>
            <person name="Nagy L.G."/>
            <person name="Henrissat B."/>
            <person name="Grigoriev I.V."/>
            <person name="Yang Z.L."/>
            <person name="Xu J."/>
            <person name="Martin F.M."/>
        </authorList>
    </citation>
    <scope>NUCLEOTIDE SEQUENCE</scope>
    <source>
        <strain evidence="1">ATCC 28755</strain>
    </source>
</reference>
<comment type="caution">
    <text evidence="1">The sequence shown here is derived from an EMBL/GenBank/DDBJ whole genome shotgun (WGS) entry which is preliminary data.</text>
</comment>
<organism evidence="1 2">
    <name type="scientific">Hygrophoropsis aurantiaca</name>
    <dbReference type="NCBI Taxonomy" id="72124"/>
    <lineage>
        <taxon>Eukaryota</taxon>
        <taxon>Fungi</taxon>
        <taxon>Dikarya</taxon>
        <taxon>Basidiomycota</taxon>
        <taxon>Agaricomycotina</taxon>
        <taxon>Agaricomycetes</taxon>
        <taxon>Agaricomycetidae</taxon>
        <taxon>Boletales</taxon>
        <taxon>Coniophorineae</taxon>
        <taxon>Hygrophoropsidaceae</taxon>
        <taxon>Hygrophoropsis</taxon>
    </lineage>
</organism>
<protein>
    <submittedName>
        <fullName evidence="1">Uncharacterized protein</fullName>
    </submittedName>
</protein>
<evidence type="ECO:0000313" key="2">
    <source>
        <dbReference type="Proteomes" id="UP000790377"/>
    </source>
</evidence>
<dbReference type="Proteomes" id="UP000790377">
    <property type="component" value="Unassembled WGS sequence"/>
</dbReference>
<evidence type="ECO:0000313" key="1">
    <source>
        <dbReference type="EMBL" id="KAH7904969.1"/>
    </source>
</evidence>
<proteinExistence type="predicted"/>
<gene>
    <name evidence="1" type="ORF">BJ138DRAFT_1165648</name>
</gene>
<dbReference type="EMBL" id="MU268309">
    <property type="protein sequence ID" value="KAH7904969.1"/>
    <property type="molecule type" value="Genomic_DNA"/>
</dbReference>
<sequence>MQIRIRSLTFPQPMLRLAYHSHKISPLLRPLIPPRLPMPMRVCSHHVSEKSGGSGVAYPISLDVRRIGNSMNCTSYKTRVMRHRNRRVMQRQHRHWIHWQAMRRQHRQDQSLNTLIKYKVGGQICYAFVGELSARIVEFVGINSRRRDVYGNIGILLNFTMRMRGLNVPQYTNIIVD</sequence>